<protein>
    <recommendedName>
        <fullName evidence="4">Integral membrane protein</fullName>
    </recommendedName>
</protein>
<keyword evidence="1" id="KW-0472">Membrane</keyword>
<evidence type="ECO:0000313" key="3">
    <source>
        <dbReference type="Proteomes" id="UP001521785"/>
    </source>
</evidence>
<gene>
    <name evidence="2" type="ORF">SLS60_000219</name>
</gene>
<dbReference type="EMBL" id="JAKJXO020000001">
    <property type="protein sequence ID" value="KAL1611996.1"/>
    <property type="molecule type" value="Genomic_DNA"/>
</dbReference>
<evidence type="ECO:0008006" key="4">
    <source>
        <dbReference type="Google" id="ProtNLM"/>
    </source>
</evidence>
<keyword evidence="1" id="KW-1133">Transmembrane helix</keyword>
<reference evidence="2 3" key="1">
    <citation type="submission" date="2024-02" db="EMBL/GenBank/DDBJ databases">
        <title>De novo assembly and annotation of 12 fungi associated with fruit tree decline syndrome in Ontario, Canada.</title>
        <authorList>
            <person name="Sulman M."/>
            <person name="Ellouze W."/>
            <person name="Ilyukhin E."/>
        </authorList>
    </citation>
    <scope>NUCLEOTIDE SEQUENCE [LARGE SCALE GENOMIC DNA]</scope>
    <source>
        <strain evidence="2 3">M42-189</strain>
    </source>
</reference>
<proteinExistence type="predicted"/>
<accession>A0ABR3S5L6</accession>
<feature type="transmembrane region" description="Helical" evidence="1">
    <location>
        <begin position="94"/>
        <end position="117"/>
    </location>
</feature>
<dbReference type="Proteomes" id="UP001521785">
    <property type="component" value="Unassembled WGS sequence"/>
</dbReference>
<feature type="transmembrane region" description="Helical" evidence="1">
    <location>
        <begin position="37"/>
        <end position="56"/>
    </location>
</feature>
<sequence>MDRILELVKGVPEVSTEQIYWMIDHACRVDKLSFKDYFILFATTCLIAETGLLLSFTDTIYRIDGATLNVSVLKFLTGDPELSKELLNSGPSVLIAYLTLGWLAIFAVKSSFLALFHKMCRNVSRKLTAYFWVTVAATATSCVVVILESFILCPRFGADATQCFLENQYTFSISSGVVVQSLDIATDLMSMQS</sequence>
<evidence type="ECO:0000313" key="2">
    <source>
        <dbReference type="EMBL" id="KAL1611996.1"/>
    </source>
</evidence>
<comment type="caution">
    <text evidence="2">The sequence shown here is derived from an EMBL/GenBank/DDBJ whole genome shotgun (WGS) entry which is preliminary data.</text>
</comment>
<keyword evidence="1" id="KW-0812">Transmembrane</keyword>
<evidence type="ECO:0000256" key="1">
    <source>
        <dbReference type="SAM" id="Phobius"/>
    </source>
</evidence>
<organism evidence="2 3">
    <name type="scientific">Paraconiothyrium brasiliense</name>
    <dbReference type="NCBI Taxonomy" id="300254"/>
    <lineage>
        <taxon>Eukaryota</taxon>
        <taxon>Fungi</taxon>
        <taxon>Dikarya</taxon>
        <taxon>Ascomycota</taxon>
        <taxon>Pezizomycotina</taxon>
        <taxon>Dothideomycetes</taxon>
        <taxon>Pleosporomycetidae</taxon>
        <taxon>Pleosporales</taxon>
        <taxon>Massarineae</taxon>
        <taxon>Didymosphaeriaceae</taxon>
        <taxon>Paraconiothyrium</taxon>
    </lineage>
</organism>
<keyword evidence="3" id="KW-1185">Reference proteome</keyword>
<name>A0ABR3S5L6_9PLEO</name>
<feature type="transmembrane region" description="Helical" evidence="1">
    <location>
        <begin position="129"/>
        <end position="152"/>
    </location>
</feature>